<protein>
    <recommendedName>
        <fullName evidence="5">Flagellar protein FliT</fullName>
    </recommendedName>
</protein>
<dbReference type="Proteomes" id="UP000025238">
    <property type="component" value="Chromosome"/>
</dbReference>
<proteinExistence type="predicted"/>
<name>A0A023WS23_STUST</name>
<dbReference type="AlphaFoldDB" id="A0A023WS23"/>
<keyword evidence="4" id="KW-0143">Chaperone</keyword>
<evidence type="ECO:0000313" key="7">
    <source>
        <dbReference type="Proteomes" id="UP000025238"/>
    </source>
</evidence>
<dbReference type="Pfam" id="PF05400">
    <property type="entry name" value="FliT"/>
    <property type="match status" value="1"/>
</dbReference>
<evidence type="ECO:0000256" key="5">
    <source>
        <dbReference type="ARBA" id="ARBA00093797"/>
    </source>
</evidence>
<keyword evidence="3" id="KW-1005">Bacterial flagellum biogenesis</keyword>
<dbReference type="EMBL" id="CP007509">
    <property type="protein sequence ID" value="AHY42490.1"/>
    <property type="molecule type" value="Genomic_DNA"/>
</dbReference>
<evidence type="ECO:0000256" key="1">
    <source>
        <dbReference type="ARBA" id="ARBA00004514"/>
    </source>
</evidence>
<keyword evidence="6" id="KW-0969">Cilium</keyword>
<organism evidence="6 7">
    <name type="scientific">Stutzerimonas stutzeri</name>
    <name type="common">Pseudomonas stutzeri</name>
    <dbReference type="NCBI Taxonomy" id="316"/>
    <lineage>
        <taxon>Bacteria</taxon>
        <taxon>Pseudomonadati</taxon>
        <taxon>Pseudomonadota</taxon>
        <taxon>Gammaproteobacteria</taxon>
        <taxon>Pseudomonadales</taxon>
        <taxon>Pseudomonadaceae</taxon>
        <taxon>Stutzerimonas</taxon>
    </lineage>
</organism>
<sequence length="98" mass="11179">MNASVKRLEETGTALRDALNHQDWAAIGMLDRECRNAVEEAMRAHERDSSMVRQRLQELLDLYGELVMTCQIEQARVAGELRQLSQSQQGAKVYQLFA</sequence>
<keyword evidence="6" id="KW-0966">Cell projection</keyword>
<gene>
    <name evidence="6" type="ORF">UIB01_08305</name>
</gene>
<dbReference type="InterPro" id="IPR008622">
    <property type="entry name" value="FliT"/>
</dbReference>
<dbReference type="KEGG" id="pstu:UIB01_08305"/>
<dbReference type="OrthoDB" id="7013020at2"/>
<evidence type="ECO:0000313" key="6">
    <source>
        <dbReference type="EMBL" id="AHY42490.1"/>
    </source>
</evidence>
<evidence type="ECO:0000256" key="4">
    <source>
        <dbReference type="ARBA" id="ARBA00023186"/>
    </source>
</evidence>
<reference evidence="6 7" key="1">
    <citation type="submission" date="2014-03" db="EMBL/GenBank/DDBJ databases">
        <title>Complete genome sequence of Pseudomonas stutzeri 19SMN4.</title>
        <authorList>
            <person name="Brunet-Galmes I."/>
            <person name="Nogales B."/>
            <person name="Busquets A."/>
            <person name="Pena A."/>
            <person name="Gomila M."/>
            <person name="Garcia-Valdes E."/>
            <person name="Lalucat J."/>
            <person name="Bennasar A."/>
            <person name="Bosch R."/>
        </authorList>
    </citation>
    <scope>NUCLEOTIDE SEQUENCE [LARGE SCALE GENOMIC DNA]</scope>
    <source>
        <strain evidence="6 7">19SMN4</strain>
    </source>
</reference>
<keyword evidence="6" id="KW-0282">Flagellum</keyword>
<evidence type="ECO:0000256" key="2">
    <source>
        <dbReference type="ARBA" id="ARBA00022490"/>
    </source>
</evidence>
<evidence type="ECO:0000256" key="3">
    <source>
        <dbReference type="ARBA" id="ARBA00022795"/>
    </source>
</evidence>
<comment type="subcellular location">
    <subcellularLocation>
        <location evidence="1">Cytoplasm</location>
        <location evidence="1">Cytosol</location>
    </subcellularLocation>
</comment>
<dbReference type="GO" id="GO:0044781">
    <property type="term" value="P:bacterial-type flagellum organization"/>
    <property type="evidence" value="ECO:0007669"/>
    <property type="project" value="UniProtKB-KW"/>
</dbReference>
<accession>A0A023WS23</accession>
<keyword evidence="2" id="KW-0963">Cytoplasm</keyword>
<dbReference type="PATRIC" id="fig|316.97.peg.1669"/>